<keyword evidence="1" id="KW-0812">Transmembrane</keyword>
<dbReference type="VEuPathDB" id="TrichDB:TRFO_27731"/>
<protein>
    <submittedName>
        <fullName evidence="2">Uncharacterized protein</fullName>
    </submittedName>
</protein>
<sequence length="942" mass="109466">MLFLRSIDLLGGKLIIYGNALFETINVDLDSTILLNNHLYVSKKLRINGNCQIYSDLNSPKATIENLICESGLFSFSSDKSNNFECFVVHLIAGKGGYSEITFPVTVIRSIQLGVTLLNLSHIILYTKFTSIEKYFSSKEDYYMRNDYIVIGNLTSVTNNIPVNFRYDQSMTDFEYYYLLYYSENIYTTQKLFCLTNYYQNPKNLLNNLPNSLFKQFSNSYRNALLNPVSLKPLNVQNRYSKKILFQSKITNKTTFQENNINLNDRFTANLVSSLDDYNVYFTNSVQDIYLNDYIEDPVIFNITSNFTDTHEYKCYNFSISNYPKRSEVSVCNYTYDDFLCTSDSLKVIFYDPEYYWKLYIADKTKKLQLFYDSFYRSLYADFTDVDFNVEDLSIGSNNQIDIRLIFKEQQYLSIKRLSLVNTFIIIIDNSTNSNNGERDDGQKSFFEIMETNIVDLKLIQSSIISLNFSHLNSLSVELRVLHQYKNYFNITDQIKINSADHFDIIELYQNSWLFLNTKTNETFNLTEPFPDLPSSKSIEMEYDVIPQNFTIRLKENHTAKILFKANSSDIFYVDGQFTSPIFEIDDDHHQLHIATNSLYIPVKFCLLPNEVLESQKKYLLTISKLDQPNEANETNPKQGFPDNGIFDDNFTSSLNRRKSKNPKKEKYDDFDFVINSRLDIKKNANFSIRITDNTSRIFMNSTIFMKGGSFRTEQVQQVFVNKLEVFQERLDMTAIYNCFIGSKIKMNLGSVLRVSNSKYKDTTIEYYIDSVDFTSRVISNSVNLPKVLKIYHESTTTFDVNKKYWLEEDSPIFCLDEDSVISDDNHDFDFNITDFNCTSDNITGCENNTIDMDPENSTYHEGTNISLDLNSIEIIIETPTFLYGSDTYTISVFNGNYRGRKCILMRRAIVKPLSNEEIIVIVVCSFIGILFICGLAYKCFF</sequence>
<evidence type="ECO:0000256" key="1">
    <source>
        <dbReference type="SAM" id="Phobius"/>
    </source>
</evidence>
<evidence type="ECO:0000313" key="3">
    <source>
        <dbReference type="Proteomes" id="UP000179807"/>
    </source>
</evidence>
<dbReference type="RefSeq" id="XP_068357800.1">
    <property type="nucleotide sequence ID" value="XM_068505736.1"/>
</dbReference>
<feature type="transmembrane region" description="Helical" evidence="1">
    <location>
        <begin position="919"/>
        <end position="938"/>
    </location>
</feature>
<dbReference type="GeneID" id="94840440"/>
<accession>A0A1J4K1K2</accession>
<dbReference type="AlphaFoldDB" id="A0A1J4K1K2"/>
<organism evidence="2 3">
    <name type="scientific">Tritrichomonas foetus</name>
    <dbReference type="NCBI Taxonomy" id="1144522"/>
    <lineage>
        <taxon>Eukaryota</taxon>
        <taxon>Metamonada</taxon>
        <taxon>Parabasalia</taxon>
        <taxon>Tritrichomonadida</taxon>
        <taxon>Tritrichomonadidae</taxon>
        <taxon>Tritrichomonas</taxon>
    </lineage>
</organism>
<proteinExistence type="predicted"/>
<keyword evidence="1" id="KW-1133">Transmembrane helix</keyword>
<keyword evidence="1" id="KW-0472">Membrane</keyword>
<name>A0A1J4K1K2_9EUKA</name>
<dbReference type="Proteomes" id="UP000179807">
    <property type="component" value="Unassembled WGS sequence"/>
</dbReference>
<gene>
    <name evidence="2" type="ORF">TRFO_27731</name>
</gene>
<reference evidence="2" key="1">
    <citation type="submission" date="2016-10" db="EMBL/GenBank/DDBJ databases">
        <authorList>
            <person name="Benchimol M."/>
            <person name="Almeida L.G."/>
            <person name="Vasconcelos A.T."/>
            <person name="Perreira-Neves A."/>
            <person name="Rosa I.A."/>
            <person name="Tasca T."/>
            <person name="Bogo M.R."/>
            <person name="de Souza W."/>
        </authorList>
    </citation>
    <scope>NUCLEOTIDE SEQUENCE [LARGE SCALE GENOMIC DNA]</scope>
    <source>
        <strain evidence="2">K</strain>
    </source>
</reference>
<keyword evidence="3" id="KW-1185">Reference proteome</keyword>
<evidence type="ECO:0000313" key="2">
    <source>
        <dbReference type="EMBL" id="OHT04664.1"/>
    </source>
</evidence>
<dbReference type="EMBL" id="MLAK01000784">
    <property type="protein sequence ID" value="OHT04664.1"/>
    <property type="molecule type" value="Genomic_DNA"/>
</dbReference>
<comment type="caution">
    <text evidence="2">The sequence shown here is derived from an EMBL/GenBank/DDBJ whole genome shotgun (WGS) entry which is preliminary data.</text>
</comment>